<dbReference type="PANTHER" id="PTHR34584:SF1">
    <property type="entry name" value="NA(+)_H(+) ANTIPORTER SUBUNIT E1"/>
    <property type="match status" value="1"/>
</dbReference>
<dbReference type="GO" id="GO:0005886">
    <property type="term" value="C:plasma membrane"/>
    <property type="evidence" value="ECO:0007669"/>
    <property type="project" value="UniProtKB-SubCell"/>
</dbReference>
<keyword evidence="3" id="KW-1003">Cell membrane</keyword>
<evidence type="ECO:0000256" key="3">
    <source>
        <dbReference type="ARBA" id="ARBA00022475"/>
    </source>
</evidence>
<evidence type="ECO:0000256" key="5">
    <source>
        <dbReference type="ARBA" id="ARBA00022989"/>
    </source>
</evidence>
<keyword evidence="5 7" id="KW-1133">Transmembrane helix</keyword>
<dbReference type="AlphaFoldDB" id="A0A6N8SDE4"/>
<feature type="transmembrane region" description="Helical" evidence="7">
    <location>
        <begin position="12"/>
        <end position="38"/>
    </location>
</feature>
<evidence type="ECO:0000256" key="7">
    <source>
        <dbReference type="SAM" id="Phobius"/>
    </source>
</evidence>
<keyword evidence="4 7" id="KW-0812">Transmembrane</keyword>
<protein>
    <submittedName>
        <fullName evidence="8">Na+/H+ antiporter subunit E</fullName>
    </submittedName>
</protein>
<evidence type="ECO:0000313" key="9">
    <source>
        <dbReference type="Proteomes" id="UP000435802"/>
    </source>
</evidence>
<dbReference type="PANTHER" id="PTHR34584">
    <property type="entry name" value="NA(+)/H(+) ANTIPORTER SUBUNIT E1"/>
    <property type="match status" value="1"/>
</dbReference>
<evidence type="ECO:0000256" key="1">
    <source>
        <dbReference type="ARBA" id="ARBA00004651"/>
    </source>
</evidence>
<gene>
    <name evidence="8" type="ORF">GR138_15960</name>
</gene>
<dbReference type="Pfam" id="PF01899">
    <property type="entry name" value="MNHE"/>
    <property type="match status" value="1"/>
</dbReference>
<dbReference type="InterPro" id="IPR002758">
    <property type="entry name" value="Cation_antiport_E"/>
</dbReference>
<proteinExistence type="inferred from homology"/>
<dbReference type="OrthoDB" id="9807187at2"/>
<reference evidence="8 9" key="1">
    <citation type="submission" date="2019-12" db="EMBL/GenBank/DDBJ databases">
        <title>Shinella kummerowiae sp. nov., a symbiotic bacterium isolated from root nodules of the herbal legume Kummerowia stipulacea.</title>
        <authorList>
            <person name="Gao J."/>
        </authorList>
    </citation>
    <scope>NUCLEOTIDE SEQUENCE [LARGE SCALE GENOMIC DNA]</scope>
    <source>
        <strain evidence="8 9">CCBAU 25048</strain>
    </source>
</reference>
<name>A0A6N8SDE4_9HYPH</name>
<dbReference type="GO" id="GO:0008324">
    <property type="term" value="F:monoatomic cation transmembrane transporter activity"/>
    <property type="evidence" value="ECO:0007669"/>
    <property type="project" value="InterPro"/>
</dbReference>
<sequence>MLPYPLLSASLVIMWLALNGFTLGHLILGCIVSVFASWGMAALRPVKPRLPKWYLLPKLVSIVLYDIVRSNIAVASILLTGRSKRIKSGFITVPLELENPTALAVLAVVVTSTPGTAWLEYNSLNKSVLIHVLDLVDEEAWRVLIKTRYEALLLEIFE</sequence>
<dbReference type="Proteomes" id="UP000435802">
    <property type="component" value="Unassembled WGS sequence"/>
</dbReference>
<keyword evidence="6 7" id="KW-0472">Membrane</keyword>
<dbReference type="NCBIfam" id="NF006520">
    <property type="entry name" value="PRK08965.1-4"/>
    <property type="match status" value="1"/>
</dbReference>
<keyword evidence="9" id="KW-1185">Reference proteome</keyword>
<evidence type="ECO:0000256" key="2">
    <source>
        <dbReference type="ARBA" id="ARBA00006228"/>
    </source>
</evidence>
<accession>A0A6N8SDE4</accession>
<dbReference type="RefSeq" id="WP_160860213.1">
    <property type="nucleotide sequence ID" value="NZ_JAODWE010000004.1"/>
</dbReference>
<dbReference type="EMBL" id="WUMK01000005">
    <property type="protein sequence ID" value="MXN46691.1"/>
    <property type="molecule type" value="Genomic_DNA"/>
</dbReference>
<comment type="caution">
    <text evidence="8">The sequence shown here is derived from an EMBL/GenBank/DDBJ whole genome shotgun (WGS) entry which is preliminary data.</text>
</comment>
<organism evidence="8 9">
    <name type="scientific">Shinella kummerowiae</name>
    <dbReference type="NCBI Taxonomy" id="417745"/>
    <lineage>
        <taxon>Bacteria</taxon>
        <taxon>Pseudomonadati</taxon>
        <taxon>Pseudomonadota</taxon>
        <taxon>Alphaproteobacteria</taxon>
        <taxon>Hyphomicrobiales</taxon>
        <taxon>Rhizobiaceae</taxon>
        <taxon>Shinella</taxon>
    </lineage>
</organism>
<evidence type="ECO:0000256" key="4">
    <source>
        <dbReference type="ARBA" id="ARBA00022692"/>
    </source>
</evidence>
<evidence type="ECO:0000256" key="6">
    <source>
        <dbReference type="ARBA" id="ARBA00023136"/>
    </source>
</evidence>
<evidence type="ECO:0000313" key="8">
    <source>
        <dbReference type="EMBL" id="MXN46691.1"/>
    </source>
</evidence>
<dbReference type="PIRSF" id="PIRSF019239">
    <property type="entry name" value="MrpE"/>
    <property type="match status" value="1"/>
</dbReference>
<comment type="subcellular location">
    <subcellularLocation>
        <location evidence="1">Cell membrane</location>
        <topology evidence="1">Multi-pass membrane protein</topology>
    </subcellularLocation>
</comment>
<comment type="similarity">
    <text evidence="2">Belongs to the CPA3 antiporters (TC 2.A.63) subunit E family.</text>
</comment>